<dbReference type="AlphaFoldDB" id="A0A376MMW8"/>
<accession>A0A376MMW8</accession>
<dbReference type="Proteomes" id="UP000254817">
    <property type="component" value="Unassembled WGS sequence"/>
</dbReference>
<sequence length="49" mass="5359">MLAFLNQVRKPTLDLSARSAAQNVVQTVHAILPGGLYRLPDDVPDSQEL</sequence>
<gene>
    <name evidence="1" type="ORF">NCTC11112_01759</name>
</gene>
<protein>
    <submittedName>
        <fullName evidence="1">Uncharacterized protein</fullName>
    </submittedName>
</protein>
<evidence type="ECO:0000313" key="2">
    <source>
        <dbReference type="Proteomes" id="UP000254817"/>
    </source>
</evidence>
<proteinExistence type="predicted"/>
<name>A0A376MMW8_ECOLX</name>
<evidence type="ECO:0000313" key="1">
    <source>
        <dbReference type="EMBL" id="STG51324.1"/>
    </source>
</evidence>
<dbReference type="EMBL" id="UGAW01000001">
    <property type="protein sequence ID" value="STG51324.1"/>
    <property type="molecule type" value="Genomic_DNA"/>
</dbReference>
<reference evidence="1 2" key="1">
    <citation type="submission" date="2018-06" db="EMBL/GenBank/DDBJ databases">
        <authorList>
            <consortium name="Pathogen Informatics"/>
            <person name="Doyle S."/>
        </authorList>
    </citation>
    <scope>NUCLEOTIDE SEQUENCE [LARGE SCALE GENOMIC DNA]</scope>
    <source>
        <strain evidence="1 2">NCTC11112</strain>
    </source>
</reference>
<organism evidence="1 2">
    <name type="scientific">Escherichia coli</name>
    <dbReference type="NCBI Taxonomy" id="562"/>
    <lineage>
        <taxon>Bacteria</taxon>
        <taxon>Pseudomonadati</taxon>
        <taxon>Pseudomonadota</taxon>
        <taxon>Gammaproteobacteria</taxon>
        <taxon>Enterobacterales</taxon>
        <taxon>Enterobacteriaceae</taxon>
        <taxon>Escherichia</taxon>
    </lineage>
</organism>